<feature type="domain" description="ASCH" evidence="1">
    <location>
        <begin position="6"/>
        <end position="127"/>
    </location>
</feature>
<gene>
    <name evidence="2" type="ORF">A5821_002599</name>
</gene>
<dbReference type="EMBL" id="CP147244">
    <property type="protein sequence ID" value="WYK01462.1"/>
    <property type="molecule type" value="Genomic_DNA"/>
</dbReference>
<keyword evidence="3" id="KW-1185">Reference proteome</keyword>
<dbReference type="InterPro" id="IPR007374">
    <property type="entry name" value="ASCH_domain"/>
</dbReference>
<evidence type="ECO:0000313" key="2">
    <source>
        <dbReference type="EMBL" id="WYK01462.1"/>
    </source>
</evidence>
<dbReference type="SMART" id="SM01022">
    <property type="entry name" value="ASCH"/>
    <property type="match status" value="1"/>
</dbReference>
<name>A0AAQ3WBA9_9ENTE</name>
<evidence type="ECO:0000313" key="3">
    <source>
        <dbReference type="Proteomes" id="UP000194948"/>
    </source>
</evidence>
<dbReference type="PANTHER" id="PTHR39203:SF1">
    <property type="entry name" value="CYTOPLASMIC PROTEIN"/>
    <property type="match status" value="1"/>
</dbReference>
<accession>A0AAQ3WBA9</accession>
<dbReference type="PANTHER" id="PTHR39203">
    <property type="entry name" value="CYTOPLASMIC PROTEIN-RELATED"/>
    <property type="match status" value="1"/>
</dbReference>
<dbReference type="RefSeq" id="WP_086315145.1">
    <property type="nucleotide sequence ID" value="NZ_CP147244.1"/>
</dbReference>
<dbReference type="AlphaFoldDB" id="A0AAQ3WBA9"/>
<proteinExistence type="predicted"/>
<dbReference type="Pfam" id="PF04266">
    <property type="entry name" value="ASCH"/>
    <property type="match status" value="1"/>
</dbReference>
<dbReference type="InterPro" id="IPR009326">
    <property type="entry name" value="DUF984"/>
</dbReference>
<dbReference type="InterPro" id="IPR015947">
    <property type="entry name" value="PUA-like_sf"/>
</dbReference>
<sequence>MGHKVIKFGEKENEQDQLANLVDSGIKVATSSLLYLQEIGVKESTKVGDKWIIQDSQNRKVCEVKVEEVTITTFASITNDFAIKEGDQSFQNWYDIHWKYYTNLLSKYNQEMTDTTKLECVYFKKVD</sequence>
<dbReference type="Proteomes" id="UP000194948">
    <property type="component" value="Chromosome"/>
</dbReference>
<dbReference type="SUPFAM" id="SSF88697">
    <property type="entry name" value="PUA domain-like"/>
    <property type="match status" value="1"/>
</dbReference>
<reference evidence="3" key="1">
    <citation type="submission" date="2017-05" db="EMBL/GenBank/DDBJ databases">
        <title>The Genome Sequence of EEnterococcus faecalis 9F2_4866.</title>
        <authorList>
            <consortium name="The Broad Institute Genomics Platform"/>
            <consortium name="The Broad Institute Genomic Center for Infectious Diseases"/>
            <person name="Earl A."/>
            <person name="Manson A."/>
            <person name="Schwartman J."/>
            <person name="Gilmore M."/>
            <person name="Abouelleil A."/>
            <person name="Cao P."/>
            <person name="Chapman S."/>
            <person name="Cusick C."/>
            <person name="Shea T."/>
            <person name="Young S."/>
            <person name="Neafsey D."/>
            <person name="Nusbaum C."/>
            <person name="Birren B."/>
        </authorList>
    </citation>
    <scope>NUCLEOTIDE SEQUENCE [LARGE SCALE GENOMIC DNA]</scope>
    <source>
        <strain evidence="3">7F3_DIV0205</strain>
    </source>
</reference>
<organism evidence="2 3">
    <name type="scientific">Candidatus Enterococcus palustris</name>
    <dbReference type="NCBI Taxonomy" id="1834189"/>
    <lineage>
        <taxon>Bacteria</taxon>
        <taxon>Bacillati</taxon>
        <taxon>Bacillota</taxon>
        <taxon>Bacilli</taxon>
        <taxon>Lactobacillales</taxon>
        <taxon>Enterococcaceae</taxon>
        <taxon>Enterococcus</taxon>
    </lineage>
</organism>
<reference evidence="2 3" key="2">
    <citation type="submission" date="2024-03" db="EMBL/GenBank/DDBJ databases">
        <title>The Genome Sequence of Enterococcus sp. DIV0205d.</title>
        <authorList>
            <consortium name="The Broad Institute Genomics Platform"/>
            <consortium name="The Broad Institute Microbial Omics Core"/>
            <consortium name="The Broad Institute Genomic Center for Infectious Diseases"/>
            <person name="Earl A."/>
            <person name="Manson A."/>
            <person name="Gilmore M."/>
            <person name="Schwartman J."/>
            <person name="Shea T."/>
            <person name="Abouelleil A."/>
            <person name="Cao P."/>
            <person name="Chapman S."/>
            <person name="Cusick C."/>
            <person name="Young S."/>
            <person name="Neafsey D."/>
            <person name="Nusbaum C."/>
            <person name="Birren B."/>
        </authorList>
    </citation>
    <scope>NUCLEOTIDE SEQUENCE [LARGE SCALE GENOMIC DNA]</scope>
    <source>
        <strain evidence="2 3">7F3_DIV0205</strain>
    </source>
</reference>
<evidence type="ECO:0000259" key="1">
    <source>
        <dbReference type="SMART" id="SM01022"/>
    </source>
</evidence>
<dbReference type="Gene3D" id="3.10.400.10">
    <property type="entry name" value="Sulfate adenylyltransferase"/>
    <property type="match status" value="1"/>
</dbReference>
<protein>
    <recommendedName>
        <fullName evidence="1">ASCH domain-containing protein</fullName>
    </recommendedName>
</protein>